<name>A0AAV4J132_9GAST</name>
<comment type="caution">
    <text evidence="2">The sequence shown here is derived from an EMBL/GenBank/DDBJ whole genome shotgun (WGS) entry which is preliminary data.</text>
</comment>
<sequence>MCVCVYVSETDRLSTSFNSKDERLLGASKEIFRSCLFRSKGVDERTKSLAASTIVSVSGIIRDLGGLNGPTENRNLTILLANVTRMFGASPFFKVLVHTDKSVSDSHAKRIKLTNLLMTLIKPALNGSGDANHIVENFLELQTNIRRVLNTGRRSFLGGYTTGNEDGISCDTAGLKKNLGELQVKHSGFGIDWFQFFQRLMPTVGNSNLRFCRVSLNLELQRIINLTPKTTVRQFIILHTLIHSDIFLLLSDENQSSKLGYNQDNEASPSTSKVSASMSATREDQCLGTLLHFLPSLEKHVGCKESAIYQSRTNALQVLQKLRTALHNILTASPFRVPVDNAAVVTNSSIGPVVDAIGEALTARCPSGAGPQGRFEEYSFSANMLRLIQYHHGEYFRARLPRRSRDQKLLSLWIAASGQGIQRARAGPIVYPHPAPQPVVFGSMGSFLASRVAEQLGIGAILDHHSEGLLNHSVVLGLAVRLKCLVEMYGDMEILNYYPQDQVYKVNGKGTKPQQWKDQLALRMAYKAWRQADHELDMDHFIPGLTFTKPQLFFITYAQTQCEKVSERGILQYYVSGKTPAIPEHQKINGILRSSDEFSNAFQCSDNAYMNPMDKCRVFG</sequence>
<dbReference type="InterPro" id="IPR000718">
    <property type="entry name" value="Peptidase_M13"/>
</dbReference>
<organism evidence="2 3">
    <name type="scientific">Elysia marginata</name>
    <dbReference type="NCBI Taxonomy" id="1093978"/>
    <lineage>
        <taxon>Eukaryota</taxon>
        <taxon>Metazoa</taxon>
        <taxon>Spiralia</taxon>
        <taxon>Lophotrochozoa</taxon>
        <taxon>Mollusca</taxon>
        <taxon>Gastropoda</taxon>
        <taxon>Heterobranchia</taxon>
        <taxon>Euthyneura</taxon>
        <taxon>Panpulmonata</taxon>
        <taxon>Sacoglossa</taxon>
        <taxon>Placobranchoidea</taxon>
        <taxon>Plakobranchidae</taxon>
        <taxon>Elysia</taxon>
    </lineage>
</organism>
<dbReference type="InterPro" id="IPR018497">
    <property type="entry name" value="Peptidase_M13_C"/>
</dbReference>
<reference evidence="2 3" key="1">
    <citation type="journal article" date="2021" name="Elife">
        <title>Chloroplast acquisition without the gene transfer in kleptoplastic sea slugs, Plakobranchus ocellatus.</title>
        <authorList>
            <person name="Maeda T."/>
            <person name="Takahashi S."/>
            <person name="Yoshida T."/>
            <person name="Shimamura S."/>
            <person name="Takaki Y."/>
            <person name="Nagai Y."/>
            <person name="Toyoda A."/>
            <person name="Suzuki Y."/>
            <person name="Arimoto A."/>
            <person name="Ishii H."/>
            <person name="Satoh N."/>
            <person name="Nishiyama T."/>
            <person name="Hasebe M."/>
            <person name="Maruyama T."/>
            <person name="Minagawa J."/>
            <person name="Obokata J."/>
            <person name="Shigenobu S."/>
        </authorList>
    </citation>
    <scope>NUCLEOTIDE SEQUENCE [LARGE SCALE GENOMIC DNA]</scope>
</reference>
<keyword evidence="3" id="KW-1185">Reference proteome</keyword>
<dbReference type="Proteomes" id="UP000762676">
    <property type="component" value="Unassembled WGS sequence"/>
</dbReference>
<dbReference type="Pfam" id="PF01431">
    <property type="entry name" value="Peptidase_M13"/>
    <property type="match status" value="1"/>
</dbReference>
<dbReference type="PANTHER" id="PTHR11733:SF133">
    <property type="entry name" value="PHOSPHATE-REGULATING NEUTRAL ENDOPEPTIDASE PHEX"/>
    <property type="match status" value="1"/>
</dbReference>
<dbReference type="PANTHER" id="PTHR11733">
    <property type="entry name" value="ZINC METALLOPROTEASE FAMILY M13 NEPRILYSIN-RELATED"/>
    <property type="match status" value="1"/>
</dbReference>
<accession>A0AAV4J132</accession>
<dbReference type="AlphaFoldDB" id="A0AAV4J132"/>
<protein>
    <submittedName>
        <fullName evidence="2">Endothelin converting enzyme-like 1</fullName>
    </submittedName>
</protein>
<gene>
    <name evidence="2" type="ORF">ElyMa_006785000</name>
</gene>
<dbReference type="Gene3D" id="1.10.1380.10">
    <property type="entry name" value="Neutral endopeptidase , domain2"/>
    <property type="match status" value="1"/>
</dbReference>
<evidence type="ECO:0000313" key="2">
    <source>
        <dbReference type="EMBL" id="GFS16036.1"/>
    </source>
</evidence>
<evidence type="ECO:0000259" key="1">
    <source>
        <dbReference type="Pfam" id="PF01431"/>
    </source>
</evidence>
<feature type="domain" description="Peptidase M13 C-terminal" evidence="1">
    <location>
        <begin position="480"/>
        <end position="618"/>
    </location>
</feature>
<dbReference type="InterPro" id="IPR042089">
    <property type="entry name" value="Peptidase_M13_dom_2"/>
</dbReference>
<evidence type="ECO:0000313" key="3">
    <source>
        <dbReference type="Proteomes" id="UP000762676"/>
    </source>
</evidence>
<proteinExistence type="predicted"/>
<dbReference type="InterPro" id="IPR024079">
    <property type="entry name" value="MetalloPept_cat_dom_sf"/>
</dbReference>
<dbReference type="GO" id="GO:0005886">
    <property type="term" value="C:plasma membrane"/>
    <property type="evidence" value="ECO:0007669"/>
    <property type="project" value="TreeGrafter"/>
</dbReference>
<dbReference type="GO" id="GO:0004222">
    <property type="term" value="F:metalloendopeptidase activity"/>
    <property type="evidence" value="ECO:0007669"/>
    <property type="project" value="InterPro"/>
</dbReference>
<dbReference type="SUPFAM" id="SSF55486">
    <property type="entry name" value="Metalloproteases ('zincins'), catalytic domain"/>
    <property type="match status" value="1"/>
</dbReference>
<dbReference type="PROSITE" id="PS51885">
    <property type="entry name" value="NEPRILYSIN"/>
    <property type="match status" value="1"/>
</dbReference>
<dbReference type="Gene3D" id="3.40.390.10">
    <property type="entry name" value="Collagenase (Catalytic Domain)"/>
    <property type="match status" value="1"/>
</dbReference>
<dbReference type="GO" id="GO:0016485">
    <property type="term" value="P:protein processing"/>
    <property type="evidence" value="ECO:0007669"/>
    <property type="project" value="TreeGrafter"/>
</dbReference>
<dbReference type="EMBL" id="BMAT01013602">
    <property type="protein sequence ID" value="GFS16036.1"/>
    <property type="molecule type" value="Genomic_DNA"/>
</dbReference>